<evidence type="ECO:0000313" key="1">
    <source>
        <dbReference type="EMBL" id="CAG8846136.1"/>
    </source>
</evidence>
<sequence>TKNADWNMDKFINDHLDITRDVSLIRAIYIYHLCLKAIDVNSLQAVRNTAKTTLIHLNELDKHSFSEKPEKIGKGGFGVIDKVCLEDIKQNVALKSLNHDDEEFY</sequence>
<name>A0ABN7X393_GIGMA</name>
<organism evidence="1 2">
    <name type="scientific">Gigaspora margarita</name>
    <dbReference type="NCBI Taxonomy" id="4874"/>
    <lineage>
        <taxon>Eukaryota</taxon>
        <taxon>Fungi</taxon>
        <taxon>Fungi incertae sedis</taxon>
        <taxon>Mucoromycota</taxon>
        <taxon>Glomeromycotina</taxon>
        <taxon>Glomeromycetes</taxon>
        <taxon>Diversisporales</taxon>
        <taxon>Gigasporaceae</taxon>
        <taxon>Gigaspora</taxon>
    </lineage>
</organism>
<comment type="caution">
    <text evidence="1">The sequence shown here is derived from an EMBL/GenBank/DDBJ whole genome shotgun (WGS) entry which is preliminary data.</text>
</comment>
<dbReference type="EMBL" id="CAJVQB010082277">
    <property type="protein sequence ID" value="CAG8846136.1"/>
    <property type="molecule type" value="Genomic_DNA"/>
</dbReference>
<dbReference type="Proteomes" id="UP000789901">
    <property type="component" value="Unassembled WGS sequence"/>
</dbReference>
<proteinExistence type="predicted"/>
<evidence type="ECO:0000313" key="2">
    <source>
        <dbReference type="Proteomes" id="UP000789901"/>
    </source>
</evidence>
<feature type="non-terminal residue" evidence="1">
    <location>
        <position position="1"/>
    </location>
</feature>
<keyword evidence="2" id="KW-1185">Reference proteome</keyword>
<accession>A0ABN7X393</accession>
<gene>
    <name evidence="1" type="ORF">GMARGA_LOCUS38016</name>
</gene>
<protein>
    <submittedName>
        <fullName evidence="1">28966_t:CDS:1</fullName>
    </submittedName>
</protein>
<reference evidence="1 2" key="1">
    <citation type="submission" date="2021-06" db="EMBL/GenBank/DDBJ databases">
        <authorList>
            <person name="Kallberg Y."/>
            <person name="Tangrot J."/>
            <person name="Rosling A."/>
        </authorList>
    </citation>
    <scope>NUCLEOTIDE SEQUENCE [LARGE SCALE GENOMIC DNA]</scope>
    <source>
        <strain evidence="1 2">120-4 pot B 10/14</strain>
    </source>
</reference>